<comment type="similarity">
    <text evidence="8">In the C-terminal section; belongs to the anthranilate phosphoribosyltransferase family.</text>
</comment>
<evidence type="ECO:0000256" key="3">
    <source>
        <dbReference type="ARBA" id="ARBA00022676"/>
    </source>
</evidence>
<name>U7USR2_9FIRM</name>
<dbReference type="InterPro" id="IPR035902">
    <property type="entry name" value="Nuc_phospho_transferase"/>
</dbReference>
<dbReference type="EC" id="2.4.2.18" evidence="9"/>
<comment type="similarity">
    <text evidence="9">Belongs to the anthranilate phosphoribosyltransferase family.</text>
</comment>
<feature type="binding site" evidence="9">
    <location>
        <begin position="82"/>
        <end position="83"/>
    </location>
    <ligand>
        <name>5-phospho-alpha-D-ribose 1-diphosphate</name>
        <dbReference type="ChEBI" id="CHEBI:58017"/>
    </ligand>
</feature>
<dbReference type="NCBIfam" id="TIGR01245">
    <property type="entry name" value="trpD"/>
    <property type="match status" value="1"/>
</dbReference>
<feature type="domain" description="Glycosyl transferase family 3" evidence="10">
    <location>
        <begin position="74"/>
        <end position="323"/>
    </location>
</feature>
<evidence type="ECO:0000256" key="7">
    <source>
        <dbReference type="ARBA" id="ARBA00052328"/>
    </source>
</evidence>
<dbReference type="GO" id="GO:0005829">
    <property type="term" value="C:cytosol"/>
    <property type="evidence" value="ECO:0007669"/>
    <property type="project" value="TreeGrafter"/>
</dbReference>
<dbReference type="SUPFAM" id="SSF47648">
    <property type="entry name" value="Nucleoside phosphorylase/phosphoribosyltransferase N-terminal domain"/>
    <property type="match status" value="1"/>
</dbReference>
<evidence type="ECO:0000259" key="10">
    <source>
        <dbReference type="Pfam" id="PF00591"/>
    </source>
</evidence>
<keyword evidence="4 9" id="KW-0808">Transferase</keyword>
<dbReference type="RefSeq" id="WP_023052656.1">
    <property type="nucleotide sequence ID" value="NZ_AWXA01000004.1"/>
</dbReference>
<dbReference type="GO" id="GO:0000287">
    <property type="term" value="F:magnesium ion binding"/>
    <property type="evidence" value="ECO:0007669"/>
    <property type="project" value="UniProtKB-UniRule"/>
</dbReference>
<dbReference type="AlphaFoldDB" id="U7USR2"/>
<dbReference type="Pfam" id="PF00591">
    <property type="entry name" value="Glycos_transf_3"/>
    <property type="match status" value="1"/>
</dbReference>
<evidence type="ECO:0000256" key="8">
    <source>
        <dbReference type="ARBA" id="ARBA00061188"/>
    </source>
</evidence>
<evidence type="ECO:0000256" key="5">
    <source>
        <dbReference type="ARBA" id="ARBA00022822"/>
    </source>
</evidence>
<comment type="catalytic activity">
    <reaction evidence="7 9">
        <text>N-(5-phospho-beta-D-ribosyl)anthranilate + diphosphate = 5-phospho-alpha-D-ribose 1-diphosphate + anthranilate</text>
        <dbReference type="Rhea" id="RHEA:11768"/>
        <dbReference type="ChEBI" id="CHEBI:16567"/>
        <dbReference type="ChEBI" id="CHEBI:18277"/>
        <dbReference type="ChEBI" id="CHEBI:33019"/>
        <dbReference type="ChEBI" id="CHEBI:58017"/>
        <dbReference type="EC" id="2.4.2.18"/>
    </reaction>
</comment>
<proteinExistence type="inferred from homology"/>
<dbReference type="SUPFAM" id="SSF52418">
    <property type="entry name" value="Nucleoside phosphorylase/phosphoribosyltransferase catalytic domain"/>
    <property type="match status" value="1"/>
</dbReference>
<keyword evidence="2 9" id="KW-0028">Amino-acid biosynthesis</keyword>
<keyword evidence="5 9" id="KW-0822">Tryptophan biosynthesis</keyword>
<feature type="binding site" evidence="9">
    <location>
        <position position="119"/>
    </location>
    <ligand>
        <name>5-phospho-alpha-D-ribose 1-diphosphate</name>
        <dbReference type="ChEBI" id="CHEBI:58017"/>
    </ligand>
</feature>
<dbReference type="HAMAP" id="MF_00211">
    <property type="entry name" value="TrpD"/>
    <property type="match status" value="1"/>
</dbReference>
<dbReference type="InterPro" id="IPR036320">
    <property type="entry name" value="Glycosyl_Trfase_fam3_N_dom_sf"/>
</dbReference>
<evidence type="ECO:0000256" key="6">
    <source>
        <dbReference type="ARBA" id="ARBA00023141"/>
    </source>
</evidence>
<keyword evidence="3 9" id="KW-0328">Glycosyltransferase</keyword>
<sequence length="336" mass="35446">MIGESTVRLINHENLSISEAGAVIDEIMEGKAMAVETAAFLTALQAKGATAEEIMACARSMRNHATPVKTPLPLLEIVGTGGDHAQSFNISSTSAFVCAAGGCYVAKHGNRAATSKSGAADVLEALGARISLAPAACLTLLKEVGFCFLFAQTYHWAMKYVAPVRRELHTPTVFNLLGPLTNPARSAYQVLGVYEEALLEPMARALRGLDVKRGMVVFGTDGLDEISPSAVTKVCEFNGDAFQTYTIEPERFGLKRGRKAEIIGGTPAENATITLSVLGGEKGTRRTAVAMNAGAGLYVSGKAATLDDGIRLAGELIDSGAALERLQRFITLSHCV</sequence>
<feature type="binding site" evidence="9">
    <location>
        <position position="225"/>
    </location>
    <ligand>
        <name>Mg(2+)</name>
        <dbReference type="ChEBI" id="CHEBI:18420"/>
        <label>2</label>
    </ligand>
</feature>
<keyword evidence="9" id="KW-0460">Magnesium</keyword>
<evidence type="ECO:0000256" key="9">
    <source>
        <dbReference type="HAMAP-Rule" id="MF_00211"/>
    </source>
</evidence>
<dbReference type="GO" id="GO:0000162">
    <property type="term" value="P:L-tryptophan biosynthetic process"/>
    <property type="evidence" value="ECO:0007669"/>
    <property type="project" value="UniProtKB-UniRule"/>
</dbReference>
<dbReference type="OrthoDB" id="9806430at2"/>
<dbReference type="UniPathway" id="UPA00035">
    <property type="reaction ID" value="UER00041"/>
</dbReference>
<feature type="domain" description="Glycosyl transferase family 3 N-terminal" evidence="11">
    <location>
        <begin position="8"/>
        <end position="65"/>
    </location>
</feature>
<feature type="binding site" evidence="9">
    <location>
        <position position="79"/>
    </location>
    <ligand>
        <name>5-phospho-alpha-D-ribose 1-diphosphate</name>
        <dbReference type="ChEBI" id="CHEBI:58017"/>
    </ligand>
</feature>
<dbReference type="Gene3D" id="3.40.1030.10">
    <property type="entry name" value="Nucleoside phosphorylase/phosphoribosyltransferase catalytic domain"/>
    <property type="match status" value="1"/>
</dbReference>
<evidence type="ECO:0000259" key="11">
    <source>
        <dbReference type="Pfam" id="PF02885"/>
    </source>
</evidence>
<dbReference type="FunFam" id="3.40.1030.10:FF:000002">
    <property type="entry name" value="Anthranilate phosphoribosyltransferase"/>
    <property type="match status" value="1"/>
</dbReference>
<comment type="cofactor">
    <cofactor evidence="9">
        <name>Mg(2+)</name>
        <dbReference type="ChEBI" id="CHEBI:18420"/>
    </cofactor>
    <text evidence="9">Binds 2 magnesium ions per monomer.</text>
</comment>
<evidence type="ECO:0000256" key="2">
    <source>
        <dbReference type="ARBA" id="ARBA00022605"/>
    </source>
</evidence>
<feature type="binding site" evidence="9">
    <location>
        <begin position="89"/>
        <end position="92"/>
    </location>
    <ligand>
        <name>5-phospho-alpha-D-ribose 1-diphosphate</name>
        <dbReference type="ChEBI" id="CHEBI:58017"/>
    </ligand>
</feature>
<feature type="binding site" evidence="9">
    <location>
        <position position="165"/>
    </location>
    <ligand>
        <name>anthranilate</name>
        <dbReference type="ChEBI" id="CHEBI:16567"/>
        <label>2</label>
    </ligand>
</feature>
<evidence type="ECO:0000313" key="13">
    <source>
        <dbReference type="Proteomes" id="UP000017090"/>
    </source>
</evidence>
<evidence type="ECO:0000256" key="1">
    <source>
        <dbReference type="ARBA" id="ARBA00004907"/>
    </source>
</evidence>
<feature type="binding site" evidence="9">
    <location>
        <position position="79"/>
    </location>
    <ligand>
        <name>anthranilate</name>
        <dbReference type="ChEBI" id="CHEBI:16567"/>
        <label>1</label>
    </ligand>
</feature>
<dbReference type="PANTHER" id="PTHR43285:SF2">
    <property type="entry name" value="ANTHRANILATE PHOSPHORIBOSYLTRANSFERASE"/>
    <property type="match status" value="1"/>
</dbReference>
<keyword evidence="13" id="KW-1185">Reference proteome</keyword>
<dbReference type="Pfam" id="PF02885">
    <property type="entry name" value="Glycos_trans_3N"/>
    <property type="match status" value="1"/>
</dbReference>
<organism evidence="12 13">
    <name type="scientific">Megasphaera vaginalis</name>
    <name type="common">ex Srinivasan et al. 2021</name>
    <dbReference type="NCBI Taxonomy" id="1111454"/>
    <lineage>
        <taxon>Bacteria</taxon>
        <taxon>Bacillati</taxon>
        <taxon>Bacillota</taxon>
        <taxon>Negativicutes</taxon>
        <taxon>Veillonellales</taxon>
        <taxon>Veillonellaceae</taxon>
        <taxon>Megasphaera</taxon>
    </lineage>
</organism>
<gene>
    <name evidence="9 12" type="primary">trpD</name>
    <name evidence="12" type="ORF">HMPREF1250_1306</name>
</gene>
<feature type="binding site" evidence="9">
    <location>
        <position position="224"/>
    </location>
    <ligand>
        <name>Mg(2+)</name>
        <dbReference type="ChEBI" id="CHEBI:18420"/>
        <label>2</label>
    </ligand>
</feature>
<dbReference type="eggNOG" id="COG0547">
    <property type="taxonomic scope" value="Bacteria"/>
</dbReference>
<protein>
    <recommendedName>
        <fullName evidence="9">Anthranilate phosphoribosyltransferase</fullName>
        <ecNumber evidence="9">2.4.2.18</ecNumber>
    </recommendedName>
</protein>
<comment type="subunit">
    <text evidence="9">Homodimer.</text>
</comment>
<feature type="binding site" evidence="9">
    <location>
        <position position="87"/>
    </location>
    <ligand>
        <name>5-phospho-alpha-D-ribose 1-diphosphate</name>
        <dbReference type="ChEBI" id="CHEBI:58017"/>
    </ligand>
</feature>
<accession>U7USR2</accession>
<dbReference type="Proteomes" id="UP000017090">
    <property type="component" value="Unassembled WGS sequence"/>
</dbReference>
<feature type="binding site" evidence="9">
    <location>
        <position position="91"/>
    </location>
    <ligand>
        <name>Mg(2+)</name>
        <dbReference type="ChEBI" id="CHEBI:18420"/>
        <label>1</label>
    </ligand>
</feature>
<reference evidence="12 13" key="1">
    <citation type="submission" date="2013-09" db="EMBL/GenBank/DDBJ databases">
        <authorList>
            <person name="Durkin A.S."/>
            <person name="Haft D.R."/>
            <person name="McCorrison J."/>
            <person name="Torralba M."/>
            <person name="Gillis M."/>
            <person name="Haft D.H."/>
            <person name="Methe B."/>
            <person name="Sutton G."/>
            <person name="Nelson K.E."/>
        </authorList>
    </citation>
    <scope>NUCLEOTIDE SEQUENCE [LARGE SCALE GENOMIC DNA]</scope>
    <source>
        <strain evidence="12 13">BV3C16-1</strain>
    </source>
</reference>
<keyword evidence="9" id="KW-0479">Metal-binding</keyword>
<feature type="binding site" evidence="9">
    <location>
        <position position="110"/>
    </location>
    <ligand>
        <name>anthranilate</name>
        <dbReference type="ChEBI" id="CHEBI:16567"/>
        <label>1</label>
    </ligand>
</feature>
<dbReference type="GO" id="GO:0004048">
    <property type="term" value="F:anthranilate phosphoribosyltransferase activity"/>
    <property type="evidence" value="ECO:0007669"/>
    <property type="project" value="UniProtKB-UniRule"/>
</dbReference>
<dbReference type="InterPro" id="IPR000312">
    <property type="entry name" value="Glycosyl_Trfase_fam3"/>
</dbReference>
<dbReference type="STRING" id="1111454.HMPREF1250_1306"/>
<comment type="pathway">
    <text evidence="1 9">Amino-acid biosynthesis; L-tryptophan biosynthesis; L-tryptophan from chorismate: step 2/5.</text>
</comment>
<keyword evidence="6 9" id="KW-0057">Aromatic amino acid biosynthesis</keyword>
<comment type="caution">
    <text evidence="12">The sequence shown here is derived from an EMBL/GenBank/DDBJ whole genome shotgun (WGS) entry which is preliminary data.</text>
</comment>
<dbReference type="InterPro" id="IPR017459">
    <property type="entry name" value="Glycosyl_Trfase_fam3_N_dom"/>
</dbReference>
<dbReference type="Gene3D" id="1.20.970.10">
    <property type="entry name" value="Transferase, Pyrimidine Nucleoside Phosphorylase, Chain C"/>
    <property type="match status" value="1"/>
</dbReference>
<feature type="binding site" evidence="9">
    <location>
        <begin position="107"/>
        <end position="115"/>
    </location>
    <ligand>
        <name>5-phospho-alpha-D-ribose 1-diphosphate</name>
        <dbReference type="ChEBI" id="CHEBI:58017"/>
    </ligand>
</feature>
<dbReference type="InterPro" id="IPR005940">
    <property type="entry name" value="Anthranilate_Pribosyl_Tfrase"/>
</dbReference>
<evidence type="ECO:0000256" key="4">
    <source>
        <dbReference type="ARBA" id="ARBA00022679"/>
    </source>
</evidence>
<feature type="binding site" evidence="9">
    <location>
        <position position="225"/>
    </location>
    <ligand>
        <name>Mg(2+)</name>
        <dbReference type="ChEBI" id="CHEBI:18420"/>
        <label>1</label>
    </ligand>
</feature>
<evidence type="ECO:0000313" key="12">
    <source>
        <dbReference type="EMBL" id="ERT62482.1"/>
    </source>
</evidence>
<comment type="function">
    <text evidence="9">Catalyzes the transfer of the phosphoribosyl group of 5-phosphorylribose-1-pyrophosphate (PRPP) to anthranilate to yield N-(5'-phosphoribosyl)-anthranilate (PRA).</text>
</comment>
<dbReference type="PANTHER" id="PTHR43285">
    <property type="entry name" value="ANTHRANILATE PHOSPHORIBOSYLTRANSFERASE"/>
    <property type="match status" value="1"/>
</dbReference>
<dbReference type="EMBL" id="AWXA01000004">
    <property type="protein sequence ID" value="ERT62482.1"/>
    <property type="molecule type" value="Genomic_DNA"/>
</dbReference>
<comment type="caution">
    <text evidence="9">Lacks conserved residue(s) required for the propagation of feature annotation.</text>
</comment>
<dbReference type="PATRIC" id="fig|1111454.3.peg.130"/>